<evidence type="ECO:0000313" key="1">
    <source>
        <dbReference type="EMBL" id="OKZ28470.1"/>
    </source>
</evidence>
<organism evidence="1 2">
    <name type="scientific">Bacteroides uniformis</name>
    <dbReference type="NCBI Taxonomy" id="820"/>
    <lineage>
        <taxon>Bacteria</taxon>
        <taxon>Pseudomonadati</taxon>
        <taxon>Bacteroidota</taxon>
        <taxon>Bacteroidia</taxon>
        <taxon>Bacteroidales</taxon>
        <taxon>Bacteroidaceae</taxon>
        <taxon>Bacteroides</taxon>
    </lineage>
</organism>
<reference evidence="1 2" key="1">
    <citation type="journal article" date="2016" name="Nat. Biotechnol.">
        <title>Measurement of bacterial replication rates in microbial communities.</title>
        <authorList>
            <person name="Brown C.T."/>
            <person name="Olm M.R."/>
            <person name="Thomas B.C."/>
            <person name="Banfield J.F."/>
        </authorList>
    </citation>
    <scope>NUCLEOTIDE SEQUENCE [LARGE SCALE GENOMIC DNA]</scope>
    <source>
        <strain evidence="1">45_41</strain>
    </source>
</reference>
<protein>
    <submittedName>
        <fullName evidence="1">Uncharacterized protein</fullName>
    </submittedName>
</protein>
<proteinExistence type="predicted"/>
<dbReference type="Proteomes" id="UP000186549">
    <property type="component" value="Unassembled WGS sequence"/>
</dbReference>
<gene>
    <name evidence="1" type="ORF">BHV79_19375</name>
</gene>
<comment type="caution">
    <text evidence="1">The sequence shown here is derived from an EMBL/GenBank/DDBJ whole genome shotgun (WGS) entry which is preliminary data.</text>
</comment>
<evidence type="ECO:0000313" key="2">
    <source>
        <dbReference type="Proteomes" id="UP000186549"/>
    </source>
</evidence>
<sequence>MDRTDLWDLRPTDSLSGDNYRFSWVKEQIQKKDYLPVQKKFDWPYDNMPTPSKIPGAALEFSLSELEEPSNVHLYLNNALCEVTWQNGIRMQTFVHATKPLGWFIFTNLKTTLEPRLIAPMYTKFGKSKEVSPVSGQDLRRLGYEQGTVIRKSNQLVFHQKGHGDFSYDVVVNWKQENTPL</sequence>
<accession>A0A1Q6HPA4</accession>
<name>A0A1Q6HPA4_BACUN</name>
<dbReference type="AlphaFoldDB" id="A0A1Q6HPA4"/>
<dbReference type="EMBL" id="MNQU01000343">
    <property type="protein sequence ID" value="OKZ28470.1"/>
    <property type="molecule type" value="Genomic_DNA"/>
</dbReference>